<accession>A0A1F4XJK2</accession>
<evidence type="ECO:0008006" key="3">
    <source>
        <dbReference type="Google" id="ProtNLM"/>
    </source>
</evidence>
<dbReference type="EMBL" id="MEWS01000030">
    <property type="protein sequence ID" value="OGC81857.1"/>
    <property type="molecule type" value="Genomic_DNA"/>
</dbReference>
<comment type="caution">
    <text evidence="1">The sequence shown here is derived from an EMBL/GenBank/DDBJ whole genome shotgun (WGS) entry which is preliminary data.</text>
</comment>
<evidence type="ECO:0000313" key="2">
    <source>
        <dbReference type="Proteomes" id="UP000177521"/>
    </source>
</evidence>
<dbReference type="Pfam" id="PF01161">
    <property type="entry name" value="PBP"/>
    <property type="match status" value="1"/>
</dbReference>
<evidence type="ECO:0000313" key="1">
    <source>
        <dbReference type="EMBL" id="OGC81857.1"/>
    </source>
</evidence>
<protein>
    <recommendedName>
        <fullName evidence="3">Kinase inhibitor</fullName>
    </recommendedName>
</protein>
<dbReference type="PANTHER" id="PTHR30289:SF1">
    <property type="entry name" value="PEBP (PHOSPHATIDYLETHANOLAMINE-BINDING PROTEIN) FAMILY PROTEIN"/>
    <property type="match status" value="1"/>
</dbReference>
<dbReference type="InterPro" id="IPR008914">
    <property type="entry name" value="PEBP"/>
</dbReference>
<dbReference type="InterPro" id="IPR036610">
    <property type="entry name" value="PEBP-like_sf"/>
</dbReference>
<dbReference type="SUPFAM" id="SSF49777">
    <property type="entry name" value="PEBP-like"/>
    <property type="match status" value="1"/>
</dbReference>
<dbReference type="Gene3D" id="3.90.280.10">
    <property type="entry name" value="PEBP-like"/>
    <property type="match status" value="1"/>
</dbReference>
<dbReference type="AlphaFoldDB" id="A0A1F4XJK2"/>
<dbReference type="Proteomes" id="UP000177521">
    <property type="component" value="Unassembled WGS sequence"/>
</dbReference>
<reference evidence="1 2" key="1">
    <citation type="journal article" date="2016" name="Nat. Commun.">
        <title>Thousands of microbial genomes shed light on interconnected biogeochemical processes in an aquifer system.</title>
        <authorList>
            <person name="Anantharaman K."/>
            <person name="Brown C.T."/>
            <person name="Hug L.A."/>
            <person name="Sharon I."/>
            <person name="Castelle C.J."/>
            <person name="Probst A.J."/>
            <person name="Thomas B.C."/>
            <person name="Singh A."/>
            <person name="Wilkins M.J."/>
            <person name="Karaoz U."/>
            <person name="Brodie E.L."/>
            <person name="Williams K.H."/>
            <person name="Hubbard S.S."/>
            <person name="Banfield J.F."/>
        </authorList>
    </citation>
    <scope>NUCLEOTIDE SEQUENCE [LARGE SCALE GENOMIC DNA]</scope>
</reference>
<dbReference type="PANTHER" id="PTHR30289">
    <property type="entry name" value="UNCHARACTERIZED PROTEIN YBCL-RELATED"/>
    <property type="match status" value="1"/>
</dbReference>
<name>A0A1F4XJK2_9BACT</name>
<gene>
    <name evidence="1" type="ORF">A2788_01285</name>
</gene>
<dbReference type="InterPro" id="IPR005247">
    <property type="entry name" value="YbhB_YbcL/LppC-like"/>
</dbReference>
<dbReference type="CDD" id="cd00865">
    <property type="entry name" value="PEBP_bact_arch"/>
    <property type="match status" value="1"/>
</dbReference>
<sequence>MSGCGGGPLLTDTKMQLTSPAFAHNANIPAQYTCDGYDVNPTLDIADVPDGTQSLALIMDDPDAPRGTWVHWLVWNIDPSTTKLAENTVPAKAVEGMTSFGKPGYGGPCPPSGTHRYFFKLYALDTTLDLHFSADKAALEAAMNGHVLTQAELIGLYARAR</sequence>
<dbReference type="NCBIfam" id="TIGR00481">
    <property type="entry name" value="YbhB/YbcL family Raf kinase inhibitor-like protein"/>
    <property type="match status" value="1"/>
</dbReference>
<organism evidence="1 2">
    <name type="scientific">Candidatus Abawacabacteria bacterium RIFCSPHIGHO2_01_FULL_46_8</name>
    <dbReference type="NCBI Taxonomy" id="1817815"/>
    <lineage>
        <taxon>Bacteria</taxon>
        <taxon>Candidatus Abawacaibacteriota</taxon>
    </lineage>
</organism>
<proteinExistence type="predicted"/>